<reference evidence="1" key="1">
    <citation type="journal article" date="2015" name="Nature">
        <title>Complex archaea that bridge the gap between prokaryotes and eukaryotes.</title>
        <authorList>
            <person name="Spang A."/>
            <person name="Saw J.H."/>
            <person name="Jorgensen S.L."/>
            <person name="Zaremba-Niedzwiedzka K."/>
            <person name="Martijn J."/>
            <person name="Lind A.E."/>
            <person name="van Eijk R."/>
            <person name="Schleper C."/>
            <person name="Guy L."/>
            <person name="Ettema T.J."/>
        </authorList>
    </citation>
    <scope>NUCLEOTIDE SEQUENCE</scope>
</reference>
<evidence type="ECO:0000313" key="1">
    <source>
        <dbReference type="EMBL" id="KKL50192.1"/>
    </source>
</evidence>
<dbReference type="EMBL" id="LAZR01032689">
    <property type="protein sequence ID" value="KKL50192.1"/>
    <property type="molecule type" value="Genomic_DNA"/>
</dbReference>
<sequence length="121" mass="12744">MGKLDVPLRKAASAVIRKLGTDVTLTRISSGAYDTSTGGGTPTSSNTAVQGTYFEYTTRELGDHIKLGDRGLIVAAKALAWNPTTEDRVTDGSITYRIVGVKSPQATDQAAVHILQLRGGP</sequence>
<accession>A0A0F9FGC9</accession>
<gene>
    <name evidence="1" type="ORF">LCGC14_2307970</name>
</gene>
<comment type="caution">
    <text evidence="1">The sequence shown here is derived from an EMBL/GenBank/DDBJ whole genome shotgun (WGS) entry which is preliminary data.</text>
</comment>
<organism evidence="1">
    <name type="scientific">marine sediment metagenome</name>
    <dbReference type="NCBI Taxonomy" id="412755"/>
    <lineage>
        <taxon>unclassified sequences</taxon>
        <taxon>metagenomes</taxon>
        <taxon>ecological metagenomes</taxon>
    </lineage>
</organism>
<proteinExistence type="predicted"/>
<dbReference type="AlphaFoldDB" id="A0A0F9FGC9"/>
<name>A0A0F9FGC9_9ZZZZ</name>
<protein>
    <submittedName>
        <fullName evidence="1">Uncharacterized protein</fullName>
    </submittedName>
</protein>